<dbReference type="Pfam" id="PF01327">
    <property type="entry name" value="Pep_deformylase"/>
    <property type="match status" value="1"/>
</dbReference>
<organism evidence="7 8">
    <name type="scientific">Legionella israelensis</name>
    <dbReference type="NCBI Taxonomy" id="454"/>
    <lineage>
        <taxon>Bacteria</taxon>
        <taxon>Pseudomonadati</taxon>
        <taxon>Pseudomonadota</taxon>
        <taxon>Gammaproteobacteria</taxon>
        <taxon>Legionellales</taxon>
        <taxon>Legionellaceae</taxon>
        <taxon>Legionella</taxon>
    </lineage>
</organism>
<sequence>MKTLLDKENPILRQQAQPVSESEYGSQELKQLVKDMIAIMEEKGAVGVAAPQIGISKQVIVYSTAYTKRRKPEHPIPDTALINPDYEVLTDEIQTGYEGCLNCGDMMGEVPRAMEIEYTGYDVNGNKVTKKASGLEARIVQHEVDHLRGFLFFDRVTDKSSLTTMSELENKVQP</sequence>
<reference evidence="7 8" key="1">
    <citation type="submission" date="2019-03" db="EMBL/GenBank/DDBJ databases">
        <title>Diverse conjugative elements silence natural transformation in Legionella species.</title>
        <authorList>
            <person name="Durieux I."/>
            <person name="Ginevra C."/>
            <person name="Attaiech L."/>
            <person name="Picq K."/>
            <person name="Juan P.A."/>
            <person name="Jarraud S."/>
            <person name="Charpentier X."/>
        </authorList>
    </citation>
    <scope>NUCLEOTIDE SEQUENCE [LARGE SCALE GENOMIC DNA]</scope>
    <source>
        <strain evidence="7 8">HL-0427-4011</strain>
    </source>
</reference>
<dbReference type="EMBL" id="CP038254">
    <property type="protein sequence ID" value="QBR84668.1"/>
    <property type="molecule type" value="Genomic_DNA"/>
</dbReference>
<comment type="cofactor">
    <cofactor evidence="5">
        <name>Fe(2+)</name>
        <dbReference type="ChEBI" id="CHEBI:29033"/>
    </cofactor>
    <text evidence="5">Binds 1 Fe(2+) ion.</text>
</comment>
<dbReference type="InterPro" id="IPR036821">
    <property type="entry name" value="Peptide_deformylase_sf"/>
</dbReference>
<feature type="active site" evidence="5">
    <location>
        <position position="143"/>
    </location>
</feature>
<dbReference type="GO" id="GO:0046872">
    <property type="term" value="F:metal ion binding"/>
    <property type="evidence" value="ECO:0007669"/>
    <property type="project" value="UniProtKB-KW"/>
</dbReference>
<keyword evidence="2 5" id="KW-0479">Metal-binding</keyword>
<comment type="catalytic activity">
    <reaction evidence="5">
        <text>N-terminal N-formyl-L-methionyl-[peptide] + H2O = N-terminal L-methionyl-[peptide] + formate</text>
        <dbReference type="Rhea" id="RHEA:24420"/>
        <dbReference type="Rhea" id="RHEA-COMP:10639"/>
        <dbReference type="Rhea" id="RHEA-COMP:10640"/>
        <dbReference type="ChEBI" id="CHEBI:15377"/>
        <dbReference type="ChEBI" id="CHEBI:15740"/>
        <dbReference type="ChEBI" id="CHEBI:49298"/>
        <dbReference type="ChEBI" id="CHEBI:64731"/>
        <dbReference type="EC" id="3.5.1.88"/>
    </reaction>
</comment>
<dbReference type="EC" id="3.5.1.88" evidence="5"/>
<dbReference type="Proteomes" id="UP000295517">
    <property type="component" value="Chromosome"/>
</dbReference>
<dbReference type="SUPFAM" id="SSF56420">
    <property type="entry name" value="Peptide deformylase"/>
    <property type="match status" value="1"/>
</dbReference>
<evidence type="ECO:0000256" key="6">
    <source>
        <dbReference type="SAM" id="MobiDB-lite"/>
    </source>
</evidence>
<feature type="binding site" evidence="5">
    <location>
        <position position="142"/>
    </location>
    <ligand>
        <name>Fe cation</name>
        <dbReference type="ChEBI" id="CHEBI:24875"/>
    </ligand>
</feature>
<keyword evidence="4 5" id="KW-0648">Protein biosynthesis</keyword>
<dbReference type="AlphaFoldDB" id="A0AAX1EHZ3"/>
<proteinExistence type="inferred from homology"/>
<accession>A0AAX1EHZ3</accession>
<keyword evidence="5" id="KW-0408">Iron</keyword>
<comment type="similarity">
    <text evidence="1 5">Belongs to the polypeptide deformylase family.</text>
</comment>
<evidence type="ECO:0000256" key="1">
    <source>
        <dbReference type="ARBA" id="ARBA00010759"/>
    </source>
</evidence>
<dbReference type="PANTHER" id="PTHR10458:SF22">
    <property type="entry name" value="PEPTIDE DEFORMYLASE"/>
    <property type="match status" value="1"/>
</dbReference>
<feature type="region of interest" description="Disordered" evidence="6">
    <location>
        <begin position="1"/>
        <end position="25"/>
    </location>
</feature>
<dbReference type="PIRSF" id="PIRSF004749">
    <property type="entry name" value="Pep_def"/>
    <property type="match status" value="1"/>
</dbReference>
<evidence type="ECO:0000256" key="2">
    <source>
        <dbReference type="ARBA" id="ARBA00022723"/>
    </source>
</evidence>
<dbReference type="PANTHER" id="PTHR10458">
    <property type="entry name" value="PEPTIDE DEFORMYLASE"/>
    <property type="match status" value="1"/>
</dbReference>
<dbReference type="FunFam" id="3.90.45.10:FF:000003">
    <property type="entry name" value="Peptide deformylase"/>
    <property type="match status" value="1"/>
</dbReference>
<dbReference type="RefSeq" id="WP_135060854.1">
    <property type="nucleotide sequence ID" value="NZ_CP038254.1"/>
</dbReference>
<gene>
    <name evidence="5 7" type="primary">def</name>
    <name evidence="7" type="ORF">E3983_10015</name>
</gene>
<evidence type="ECO:0000256" key="4">
    <source>
        <dbReference type="ARBA" id="ARBA00022917"/>
    </source>
</evidence>
<dbReference type="GO" id="GO:0042586">
    <property type="term" value="F:peptide deformylase activity"/>
    <property type="evidence" value="ECO:0007669"/>
    <property type="project" value="UniProtKB-UniRule"/>
</dbReference>
<protein>
    <recommendedName>
        <fullName evidence="5">Peptide deformylase</fullName>
        <shortName evidence="5">PDF</shortName>
        <ecNumber evidence="5">3.5.1.88</ecNumber>
    </recommendedName>
    <alternativeName>
        <fullName evidence="5">Polypeptide deformylase</fullName>
    </alternativeName>
</protein>
<name>A0AAX1EHZ3_9GAMM</name>
<dbReference type="Gene3D" id="3.90.45.10">
    <property type="entry name" value="Peptide deformylase"/>
    <property type="match status" value="1"/>
</dbReference>
<dbReference type="HAMAP" id="MF_00163">
    <property type="entry name" value="Pep_deformylase"/>
    <property type="match status" value="1"/>
</dbReference>
<feature type="binding site" evidence="5">
    <location>
        <position position="100"/>
    </location>
    <ligand>
        <name>Fe cation</name>
        <dbReference type="ChEBI" id="CHEBI:24875"/>
    </ligand>
</feature>
<dbReference type="NCBIfam" id="TIGR00079">
    <property type="entry name" value="pept_deformyl"/>
    <property type="match status" value="1"/>
</dbReference>
<dbReference type="InterPro" id="IPR023635">
    <property type="entry name" value="Peptide_deformylase"/>
</dbReference>
<dbReference type="PRINTS" id="PR01576">
    <property type="entry name" value="PDEFORMYLASE"/>
</dbReference>
<feature type="binding site" evidence="5">
    <location>
        <position position="146"/>
    </location>
    <ligand>
        <name>Fe cation</name>
        <dbReference type="ChEBI" id="CHEBI:24875"/>
    </ligand>
</feature>
<dbReference type="CDD" id="cd00487">
    <property type="entry name" value="Pep_deformylase"/>
    <property type="match status" value="1"/>
</dbReference>
<evidence type="ECO:0000256" key="3">
    <source>
        <dbReference type="ARBA" id="ARBA00022801"/>
    </source>
</evidence>
<feature type="compositionally biased region" description="Polar residues" evidence="6">
    <location>
        <begin position="12"/>
        <end position="25"/>
    </location>
</feature>
<feature type="compositionally biased region" description="Basic and acidic residues" evidence="6">
    <location>
        <begin position="1"/>
        <end position="10"/>
    </location>
</feature>
<evidence type="ECO:0000313" key="8">
    <source>
        <dbReference type="Proteomes" id="UP000295517"/>
    </source>
</evidence>
<comment type="function">
    <text evidence="5">Removes the formyl group from the N-terminal Met of newly synthesized proteins. Requires at least a dipeptide for an efficient rate of reaction. N-terminal L-methionine is a prerequisite for activity but the enzyme has broad specificity at other positions.</text>
</comment>
<evidence type="ECO:0000313" key="7">
    <source>
        <dbReference type="EMBL" id="QBR84668.1"/>
    </source>
</evidence>
<evidence type="ECO:0000256" key="5">
    <source>
        <dbReference type="HAMAP-Rule" id="MF_00163"/>
    </source>
</evidence>
<dbReference type="GO" id="GO:0006412">
    <property type="term" value="P:translation"/>
    <property type="evidence" value="ECO:0007669"/>
    <property type="project" value="UniProtKB-UniRule"/>
</dbReference>
<keyword evidence="3 5" id="KW-0378">Hydrolase</keyword>
<dbReference type="NCBIfam" id="NF001159">
    <property type="entry name" value="PRK00150.1-3"/>
    <property type="match status" value="1"/>
</dbReference>